<keyword evidence="8" id="KW-0119">Carbohydrate metabolism</keyword>
<organism evidence="16 17">
    <name type="scientific">Lactococcus garvieae DCC43</name>
    <dbReference type="NCBI Taxonomy" id="1231377"/>
    <lineage>
        <taxon>Bacteria</taxon>
        <taxon>Bacillati</taxon>
        <taxon>Bacillota</taxon>
        <taxon>Bacilli</taxon>
        <taxon>Lactobacillales</taxon>
        <taxon>Streptococcaceae</taxon>
        <taxon>Lactococcus</taxon>
    </lineage>
</organism>
<feature type="binding site" evidence="13">
    <location>
        <position position="24"/>
    </location>
    <ligand>
        <name>substrate</name>
    </ligand>
</feature>
<dbReference type="AlphaFoldDB" id="K2PLJ8"/>
<feature type="site" description="Important for catalytic activity and assists the phosphoryl transfer reaction to Asp8 by balancing charge and orienting the reacting groups" evidence="15">
    <location>
        <position position="147"/>
    </location>
</feature>
<feature type="binding site" evidence="14">
    <location>
        <position position="10"/>
    </location>
    <ligand>
        <name>Mg(2+)</name>
        <dbReference type="ChEBI" id="CHEBI:18420"/>
    </ligand>
</feature>
<reference evidence="16 17" key="1">
    <citation type="journal article" date="2012" name="J. Bacteriol.">
        <title>Genome Sequence of the Bacteriocin-Producing Strain Lactococcus garvieae DCC43.</title>
        <authorList>
            <person name="Gabrielsen C."/>
            <person name="Brede D.A."/>
            <person name="Hernandez P.E."/>
            <person name="Nes I.F."/>
            <person name="Diep D.B."/>
        </authorList>
    </citation>
    <scope>NUCLEOTIDE SEQUENCE [LARGE SCALE GENOMIC DNA]</scope>
    <source>
        <strain evidence="16 17">DCC43</strain>
    </source>
</reference>
<evidence type="ECO:0000313" key="17">
    <source>
        <dbReference type="Proteomes" id="UP000006787"/>
    </source>
</evidence>
<dbReference type="EC" id="5.4.2.6" evidence="10"/>
<dbReference type="SFLD" id="SFLDG01135">
    <property type="entry name" value="C1.5.6:_HAD__Beta-PGM__Phospha"/>
    <property type="match status" value="1"/>
</dbReference>
<dbReference type="InterPro" id="IPR036412">
    <property type="entry name" value="HAD-like_sf"/>
</dbReference>
<evidence type="ECO:0000256" key="11">
    <source>
        <dbReference type="ARBA" id="ARBA00044991"/>
    </source>
</evidence>
<dbReference type="InterPro" id="IPR023214">
    <property type="entry name" value="HAD_sf"/>
</dbReference>
<sequence length="223" mass="24330">MFKAVLFDLDGVITDTAEYHYQAWKSLAESINIQGVDRKFNEQLKGVSREDSLQKILALAEGERDYSDAELAALAKQKNDTYVRMIQKITPKEVYPGIIKLLKDLKAKEIKVALASASKNGPFLLERMELMSYFDYIANPAEVAASKPAPDIFLAAAAGVNTPIFETIGIEDAQAGITAIKAAGALPVGVGQAADLGKEIALVADTSYLSLEYLAQVWEKHTY</sequence>
<feature type="binding site" evidence="13">
    <location>
        <begin position="44"/>
        <end position="49"/>
    </location>
    <ligand>
        <name>substrate</name>
    </ligand>
</feature>
<dbReference type="Gene3D" id="1.10.150.240">
    <property type="entry name" value="Putative phosphatase, domain 2"/>
    <property type="match status" value="1"/>
</dbReference>
<dbReference type="InterPro" id="IPR051600">
    <property type="entry name" value="Beta-PGM-like"/>
</dbReference>
<feature type="active site" description="Proton donor/acceptor" evidence="12">
    <location>
        <position position="10"/>
    </location>
</feature>
<feature type="binding site" evidence="13">
    <location>
        <begin position="8"/>
        <end position="10"/>
    </location>
    <ligand>
        <name>substrate</name>
    </ligand>
</feature>
<comment type="caution">
    <text evidence="16">The sequence shown here is derived from an EMBL/GenBank/DDBJ whole genome shotgun (WGS) entry which is preliminary data.</text>
</comment>
<dbReference type="SUPFAM" id="SSF56784">
    <property type="entry name" value="HAD-like"/>
    <property type="match status" value="1"/>
</dbReference>
<dbReference type="Gene3D" id="3.40.50.1000">
    <property type="entry name" value="HAD superfamily/HAD-like"/>
    <property type="match status" value="1"/>
</dbReference>
<dbReference type="PATRIC" id="fig|1231377.3.peg.490"/>
<evidence type="ECO:0000256" key="13">
    <source>
        <dbReference type="PIRSR" id="PIRSR610972-2"/>
    </source>
</evidence>
<evidence type="ECO:0000256" key="15">
    <source>
        <dbReference type="PIRSR" id="PIRSR610972-4"/>
    </source>
</evidence>
<keyword evidence="3" id="KW-0963">Cytoplasm</keyword>
<proteinExistence type="inferred from homology"/>
<dbReference type="Proteomes" id="UP000006787">
    <property type="component" value="Unassembled WGS sequence"/>
</dbReference>
<dbReference type="InterPro" id="IPR006439">
    <property type="entry name" value="HAD-SF_hydro_IA"/>
</dbReference>
<comment type="catalytic activity">
    <reaction evidence="9">
        <text>beta-D-glucose 1-phosphate = beta-D-glucose 6-phosphate</text>
        <dbReference type="Rhea" id="RHEA:20113"/>
        <dbReference type="ChEBI" id="CHEBI:57684"/>
        <dbReference type="ChEBI" id="CHEBI:58247"/>
        <dbReference type="EC" id="5.4.2.6"/>
    </reaction>
</comment>
<gene>
    <name evidence="16" type="ORF">C426_0488</name>
</gene>
<dbReference type="PANTHER" id="PTHR46193:SF18">
    <property type="entry name" value="HEXITOL PHOSPHATASE B"/>
    <property type="match status" value="1"/>
</dbReference>
<evidence type="ECO:0000256" key="3">
    <source>
        <dbReference type="ARBA" id="ARBA00022490"/>
    </source>
</evidence>
<comment type="cofactor">
    <cofactor evidence="14">
        <name>Mg(2+)</name>
        <dbReference type="ChEBI" id="CHEBI:18420"/>
    </cofactor>
    <text evidence="14">Binds 2 magnesium ions per subunit.</text>
</comment>
<evidence type="ECO:0000256" key="4">
    <source>
        <dbReference type="ARBA" id="ARBA00022553"/>
    </source>
</evidence>
<dbReference type="FunFam" id="1.10.150.240:FF:000010">
    <property type="entry name" value="Beta-phosphoglucomutase"/>
    <property type="match status" value="1"/>
</dbReference>
<name>K2PLJ8_9LACT</name>
<accession>K2PLJ8</accession>
<evidence type="ECO:0000256" key="7">
    <source>
        <dbReference type="ARBA" id="ARBA00023235"/>
    </source>
</evidence>
<evidence type="ECO:0000256" key="10">
    <source>
        <dbReference type="ARBA" id="ARBA00044968"/>
    </source>
</evidence>
<evidence type="ECO:0000256" key="14">
    <source>
        <dbReference type="PIRSR" id="PIRSR610972-3"/>
    </source>
</evidence>
<feature type="binding site" evidence="13">
    <location>
        <position position="52"/>
    </location>
    <ligand>
        <name>substrate</name>
    </ligand>
</feature>
<dbReference type="Pfam" id="PF00702">
    <property type="entry name" value="Hydrolase"/>
    <property type="match status" value="1"/>
</dbReference>
<dbReference type="NCBIfam" id="TIGR01990">
    <property type="entry name" value="bPGM"/>
    <property type="match status" value="1"/>
</dbReference>
<dbReference type="GO" id="GO:0005737">
    <property type="term" value="C:cytoplasm"/>
    <property type="evidence" value="ECO:0007669"/>
    <property type="project" value="UniProtKB-SubCell"/>
</dbReference>
<dbReference type="SFLD" id="SFLDG01129">
    <property type="entry name" value="C1.5:_HAD__Beta-PGM__Phosphata"/>
    <property type="match status" value="1"/>
</dbReference>
<keyword evidence="4" id="KW-0597">Phosphoprotein</keyword>
<keyword evidence="5 14" id="KW-0479">Metal-binding</keyword>
<feature type="site" description="Important for catalytic activity and assists the phosphoryl transfer reaction to Asp8 by balancing charge and orienting the reacting groups" evidence="15">
    <location>
        <position position="116"/>
    </location>
</feature>
<evidence type="ECO:0000313" key="16">
    <source>
        <dbReference type="EMBL" id="EKF52215.1"/>
    </source>
</evidence>
<evidence type="ECO:0000256" key="2">
    <source>
        <dbReference type="ARBA" id="ARBA00006171"/>
    </source>
</evidence>
<evidence type="ECO:0000256" key="5">
    <source>
        <dbReference type="ARBA" id="ARBA00022723"/>
    </source>
</evidence>
<dbReference type="GO" id="GO:0000287">
    <property type="term" value="F:magnesium ion binding"/>
    <property type="evidence" value="ECO:0007669"/>
    <property type="project" value="InterPro"/>
</dbReference>
<keyword evidence="7 16" id="KW-0413">Isomerase</keyword>
<feature type="binding site" evidence="14">
    <location>
        <position position="8"/>
    </location>
    <ligand>
        <name>Mg(2+)</name>
        <dbReference type="ChEBI" id="CHEBI:18420"/>
    </ligand>
</feature>
<comment type="similarity">
    <text evidence="2">Belongs to the HAD-like hydrolase superfamily. CbbY/CbbZ/Gph/YieH family.</text>
</comment>
<feature type="active site" description="Nucleophile" evidence="12">
    <location>
        <position position="8"/>
    </location>
</feature>
<dbReference type="GO" id="GO:0005975">
    <property type="term" value="P:carbohydrate metabolic process"/>
    <property type="evidence" value="ECO:0007669"/>
    <property type="project" value="InterPro"/>
</dbReference>
<feature type="binding site" evidence="13">
    <location>
        <position position="78"/>
    </location>
    <ligand>
        <name>substrate</name>
    </ligand>
</feature>
<dbReference type="RefSeq" id="WP_003134743.1">
    <property type="nucleotide sequence ID" value="NZ_AMQS01000004.1"/>
</dbReference>
<feature type="binding site" evidence="13">
    <location>
        <begin position="116"/>
        <end position="120"/>
    </location>
    <ligand>
        <name>substrate</name>
    </ligand>
</feature>
<dbReference type="eggNOG" id="COG0637">
    <property type="taxonomic scope" value="Bacteria"/>
</dbReference>
<dbReference type="InterPro" id="IPR010972">
    <property type="entry name" value="Beta-PGM"/>
</dbReference>
<dbReference type="SFLD" id="SFLDS00003">
    <property type="entry name" value="Haloacid_Dehalogenase"/>
    <property type="match status" value="1"/>
</dbReference>
<comment type="subcellular location">
    <subcellularLocation>
        <location evidence="1">Cytoplasm</location>
    </subcellularLocation>
</comment>
<dbReference type="PANTHER" id="PTHR46193">
    <property type="entry name" value="6-PHOSPHOGLUCONATE PHOSPHATASE"/>
    <property type="match status" value="1"/>
</dbReference>
<evidence type="ECO:0000256" key="6">
    <source>
        <dbReference type="ARBA" id="ARBA00022842"/>
    </source>
</evidence>
<feature type="binding site" evidence="14">
    <location>
        <position position="171"/>
    </location>
    <ligand>
        <name>Mg(2+)</name>
        <dbReference type="ChEBI" id="CHEBI:18420"/>
    </ligand>
</feature>
<feature type="binding site" evidence="14">
    <location>
        <position position="172"/>
    </location>
    <ligand>
        <name>Mg(2+)</name>
        <dbReference type="ChEBI" id="CHEBI:18420"/>
    </ligand>
</feature>
<keyword evidence="6 14" id="KW-0460">Magnesium</keyword>
<evidence type="ECO:0000256" key="12">
    <source>
        <dbReference type="PIRSR" id="PIRSR610972-1"/>
    </source>
</evidence>
<dbReference type="CDD" id="cd02598">
    <property type="entry name" value="HAD_BPGM"/>
    <property type="match status" value="1"/>
</dbReference>
<evidence type="ECO:0000256" key="8">
    <source>
        <dbReference type="ARBA" id="ARBA00023277"/>
    </source>
</evidence>
<feature type="binding site" evidence="13">
    <location>
        <position position="147"/>
    </location>
    <ligand>
        <name>substrate</name>
    </ligand>
</feature>
<dbReference type="InterPro" id="IPR010976">
    <property type="entry name" value="B-phosphoglucomutase_hydrolase"/>
</dbReference>
<dbReference type="SFLD" id="SFLDF00046">
    <property type="entry name" value="beta-phosphoglucomutase"/>
    <property type="match status" value="1"/>
</dbReference>
<evidence type="ECO:0000256" key="1">
    <source>
        <dbReference type="ARBA" id="ARBA00004496"/>
    </source>
</evidence>
<dbReference type="NCBIfam" id="TIGR02009">
    <property type="entry name" value="PGMB-YQAB-SF"/>
    <property type="match status" value="1"/>
</dbReference>
<protein>
    <recommendedName>
        <fullName evidence="11">Beta-phosphoglucomutase</fullName>
        <ecNumber evidence="10">5.4.2.6</ecNumber>
    </recommendedName>
</protein>
<dbReference type="NCBIfam" id="TIGR01509">
    <property type="entry name" value="HAD-SF-IA-v3"/>
    <property type="match status" value="1"/>
</dbReference>
<evidence type="ECO:0000256" key="9">
    <source>
        <dbReference type="ARBA" id="ARBA00044926"/>
    </source>
</evidence>
<dbReference type="EMBL" id="AMQS01000004">
    <property type="protein sequence ID" value="EKF52215.1"/>
    <property type="molecule type" value="Genomic_DNA"/>
</dbReference>
<dbReference type="InterPro" id="IPR023198">
    <property type="entry name" value="PGP-like_dom2"/>
</dbReference>
<dbReference type="GO" id="GO:0008801">
    <property type="term" value="F:beta-phosphoglucomutase activity"/>
    <property type="evidence" value="ECO:0007669"/>
    <property type="project" value="UniProtKB-EC"/>
</dbReference>